<sequence>MGAIYSFKWLDNLIINKLSAAGSAVTPLNREEVILVARTLAENKETLPFEFLQKLLSLKNERQCKRLVNRYHLQFVLLREHVRRNLKHTKTTYPRIYELNCYAEEFVEYLLSLIEMRFPNYLHNDSPVSDTFRNITVSGLKNLLKKVKEKAFFRHEPIIDRIVIPSAISTLENKEVTFGQLNYWQEMLGGLLSMEAIQQISHFNTLEEFLINMNFNHAHFVSYLQQKILKGAKNNIDGRKYFREINIRRDIYYSNTHQSLHRIMHNWFTRNPYTPMIESSSVPAVKESPLSRKTKNTKVILKLSVDQYGILLRAADQTKLLDAPSFSHVCETMAPIFATANQEEISANSLRSNAYPTEENDKLVTIRSLEKMIRWIREC</sequence>
<proteinExistence type="predicted"/>
<organism evidence="1 2">
    <name type="scientific">Olivibacter oleidegradans</name>
    <dbReference type="NCBI Taxonomy" id="760123"/>
    <lineage>
        <taxon>Bacteria</taxon>
        <taxon>Pseudomonadati</taxon>
        <taxon>Bacteroidota</taxon>
        <taxon>Sphingobacteriia</taxon>
        <taxon>Sphingobacteriales</taxon>
        <taxon>Sphingobacteriaceae</taxon>
        <taxon>Olivibacter</taxon>
    </lineage>
</organism>
<dbReference type="EMBL" id="JBHLWO010000002">
    <property type="protein sequence ID" value="MFC0318660.1"/>
    <property type="molecule type" value="Genomic_DNA"/>
</dbReference>
<reference evidence="1 2" key="1">
    <citation type="submission" date="2024-09" db="EMBL/GenBank/DDBJ databases">
        <authorList>
            <person name="Sun Q."/>
            <person name="Mori K."/>
        </authorList>
    </citation>
    <scope>NUCLEOTIDE SEQUENCE [LARGE SCALE GENOMIC DNA]</scope>
    <source>
        <strain evidence="1 2">CCM 7765</strain>
    </source>
</reference>
<dbReference type="Proteomes" id="UP001589774">
    <property type="component" value="Unassembled WGS sequence"/>
</dbReference>
<comment type="caution">
    <text evidence="1">The sequence shown here is derived from an EMBL/GenBank/DDBJ whole genome shotgun (WGS) entry which is preliminary data.</text>
</comment>
<protein>
    <submittedName>
        <fullName evidence="1">Uncharacterized protein</fullName>
    </submittedName>
</protein>
<evidence type="ECO:0000313" key="1">
    <source>
        <dbReference type="EMBL" id="MFC0318660.1"/>
    </source>
</evidence>
<gene>
    <name evidence="1" type="ORF">ACFFI0_10080</name>
</gene>
<accession>A0ABV6HIE4</accession>
<evidence type="ECO:0000313" key="2">
    <source>
        <dbReference type="Proteomes" id="UP001589774"/>
    </source>
</evidence>
<dbReference type="RefSeq" id="WP_130857523.1">
    <property type="nucleotide sequence ID" value="NZ_JBHLWO010000002.1"/>
</dbReference>
<keyword evidence="2" id="KW-1185">Reference proteome</keyword>
<name>A0ABV6HIE4_9SPHI</name>